<keyword evidence="3" id="KW-1185">Reference proteome</keyword>
<dbReference type="SUPFAM" id="SSF47240">
    <property type="entry name" value="Ferritin-like"/>
    <property type="match status" value="1"/>
</dbReference>
<comment type="caution">
    <text evidence="2">The sequence shown here is derived from an EMBL/GenBank/DDBJ whole genome shotgun (WGS) entry which is preliminary data.</text>
</comment>
<proteinExistence type="inferred from homology"/>
<dbReference type="Pfam" id="PF05067">
    <property type="entry name" value="Mn_catalase"/>
    <property type="match status" value="1"/>
</dbReference>
<evidence type="ECO:0000313" key="2">
    <source>
        <dbReference type="EMBL" id="MBC8627447.1"/>
    </source>
</evidence>
<dbReference type="Proteomes" id="UP000661649">
    <property type="component" value="Unassembled WGS sequence"/>
</dbReference>
<evidence type="ECO:0000256" key="1">
    <source>
        <dbReference type="ARBA" id="ARBA00007644"/>
    </source>
</evidence>
<evidence type="ECO:0000313" key="3">
    <source>
        <dbReference type="Proteomes" id="UP000661649"/>
    </source>
</evidence>
<dbReference type="InterPro" id="IPR007760">
    <property type="entry name" value="Mn_catalase"/>
</dbReference>
<dbReference type="InterPro" id="IPR009078">
    <property type="entry name" value="Ferritin-like_SF"/>
</dbReference>
<gene>
    <name evidence="2" type="ORF">H8712_02190</name>
</gene>
<dbReference type="Gene3D" id="1.20.1260.10">
    <property type="match status" value="1"/>
</dbReference>
<name>A0ABR7P7T4_9FIRM</name>
<reference evidence="2 3" key="1">
    <citation type="submission" date="2020-08" db="EMBL/GenBank/DDBJ databases">
        <title>Genome public.</title>
        <authorList>
            <person name="Liu C."/>
            <person name="Sun Q."/>
        </authorList>
    </citation>
    <scope>NUCLEOTIDE SEQUENCE [LARGE SCALE GENOMIC DNA]</scope>
    <source>
        <strain evidence="2 3">3_YM_SP_D4_24.mj</strain>
    </source>
</reference>
<protein>
    <submittedName>
        <fullName evidence="2">Manganese catalase family protein</fullName>
    </submittedName>
</protein>
<organism evidence="2 3">
    <name type="scientific">Blautia stercoris</name>
    <dbReference type="NCBI Taxonomy" id="871664"/>
    <lineage>
        <taxon>Bacteria</taxon>
        <taxon>Bacillati</taxon>
        <taxon>Bacillota</taxon>
        <taxon>Clostridia</taxon>
        <taxon>Lachnospirales</taxon>
        <taxon>Lachnospiraceae</taxon>
        <taxon>Blautia</taxon>
    </lineage>
</organism>
<dbReference type="EMBL" id="JACRTP010000001">
    <property type="protein sequence ID" value="MBC8627447.1"/>
    <property type="molecule type" value="Genomic_DNA"/>
</dbReference>
<sequence length="212" mass="24022">MWNYEKRLQFPVNIKTPNAKLALFIMSQYGGPDGEIGASMRYLSQRFTMPNRIAMGTLNDIGTEELAHLEIVSTIVHQLTRNLSMEEIEQSGLGPYYIDHTVGIWPQAAGGIPFNACEFQSKGDPITDLFEDLAAEQKARSTYDNILRVVKDSEVAEPIRFLRAREIVHFQRFGEALRSVQEELDSRNFYAFNPSFDAPCQAFCESMTKNGN</sequence>
<accession>A0ABR7P7T4</accession>
<dbReference type="RefSeq" id="WP_187558139.1">
    <property type="nucleotide sequence ID" value="NZ_JACRTP010000001.1"/>
</dbReference>
<dbReference type="InterPro" id="IPR012347">
    <property type="entry name" value="Ferritin-like"/>
</dbReference>
<comment type="similarity">
    <text evidence="1">Belongs to the manganese catalase family.</text>
</comment>